<evidence type="ECO:0000313" key="2">
    <source>
        <dbReference type="EMBL" id="CAE0361135.1"/>
    </source>
</evidence>
<dbReference type="EMBL" id="HBIJ01002730">
    <property type="protein sequence ID" value="CAE0361135.1"/>
    <property type="molecule type" value="Transcribed_RNA"/>
</dbReference>
<protein>
    <submittedName>
        <fullName evidence="3">Uncharacterized protein</fullName>
    </submittedName>
</protein>
<organism evidence="3">
    <name type="scientific">Aureoumbra lagunensis</name>
    <dbReference type="NCBI Taxonomy" id="44058"/>
    <lineage>
        <taxon>Eukaryota</taxon>
        <taxon>Sar</taxon>
        <taxon>Stramenopiles</taxon>
        <taxon>Ochrophyta</taxon>
        <taxon>Pelagophyceae</taxon>
        <taxon>Pelagomonadales</taxon>
        <taxon>Aureoumbra</taxon>
    </lineage>
</organism>
<dbReference type="AlphaFoldDB" id="A0A6S8A817"/>
<evidence type="ECO:0000256" key="1">
    <source>
        <dbReference type="SAM" id="MobiDB-lite"/>
    </source>
</evidence>
<feature type="compositionally biased region" description="Polar residues" evidence="1">
    <location>
        <begin position="391"/>
        <end position="403"/>
    </location>
</feature>
<accession>A0A6S8A817</accession>
<evidence type="ECO:0000313" key="3">
    <source>
        <dbReference type="EMBL" id="CAE0361136.1"/>
    </source>
</evidence>
<reference evidence="3" key="1">
    <citation type="submission" date="2021-01" db="EMBL/GenBank/DDBJ databases">
        <authorList>
            <person name="Corre E."/>
            <person name="Pelletier E."/>
            <person name="Niang G."/>
            <person name="Scheremetjew M."/>
            <person name="Finn R."/>
            <person name="Kale V."/>
            <person name="Holt S."/>
            <person name="Cochrane G."/>
            <person name="Meng A."/>
            <person name="Brown T."/>
            <person name="Cohen L."/>
        </authorList>
    </citation>
    <scope>NUCLEOTIDE SEQUENCE</scope>
    <source>
        <strain evidence="3">CCMP1510</strain>
    </source>
</reference>
<sequence>MKPSFALIPQQHEQDWNYVPLHSDERSLHKEDNQANALSLVSLVSPVRTTNGDLSVPQNIEERKHYEFSPTANSTMNHQGQASGSNEELKSLLFANRFPQMFVEKVCSIADNIEDLLAADDEDIEIMLGNWDEIKKLTLLRFMKWIHEERSVKLKKNAIEKDLNTQKKSESADGVALRPSISHDISSGHQFEAQPVCIEIITRNSSAKEEIYETSSITDDLHEYMMDRNIVKLSVHDLDDFRAQYQRKRVRIGSGSGSGSGSGIVSCVRQDKRFKVVPQRKNSGFDFICCAVEKNQERQEVKKTIHVTGANKKRPNSEISQECSDLYAYMCKHRLWILYARKLQQFKREYPQHANKSGIIYNLRKDKRFLIEHFPESPNGPKDYIIRRVPSSMSLQHQSSQEDQANEEEPVIKRRRTS</sequence>
<gene>
    <name evidence="2" type="ORF">ALAG00032_LOCUS1867</name>
    <name evidence="3" type="ORF">ALAG00032_LOCUS1868</name>
</gene>
<proteinExistence type="predicted"/>
<name>A0A6S8A817_9STRA</name>
<dbReference type="EMBL" id="HBIJ01002731">
    <property type="protein sequence ID" value="CAE0361136.1"/>
    <property type="molecule type" value="Transcribed_RNA"/>
</dbReference>
<feature type="region of interest" description="Disordered" evidence="1">
    <location>
        <begin position="390"/>
        <end position="418"/>
    </location>
</feature>